<dbReference type="Proteomes" id="UP001061361">
    <property type="component" value="Chromosome"/>
</dbReference>
<keyword evidence="3" id="KW-1185">Reference proteome</keyword>
<protein>
    <recommendedName>
        <fullName evidence="4">YfiR family protein</fullName>
    </recommendedName>
</protein>
<gene>
    <name evidence="2" type="ORF">JCM14722_30550</name>
</gene>
<evidence type="ECO:0000256" key="1">
    <source>
        <dbReference type="SAM" id="SignalP"/>
    </source>
</evidence>
<name>A0ABM8AVL6_9BACT</name>
<organism evidence="2 3">
    <name type="scientific">Pseudodesulfovibrio portus</name>
    <dbReference type="NCBI Taxonomy" id="231439"/>
    <lineage>
        <taxon>Bacteria</taxon>
        <taxon>Pseudomonadati</taxon>
        <taxon>Thermodesulfobacteriota</taxon>
        <taxon>Desulfovibrionia</taxon>
        <taxon>Desulfovibrionales</taxon>
        <taxon>Desulfovibrionaceae</taxon>
    </lineage>
</organism>
<dbReference type="EMBL" id="AP026708">
    <property type="protein sequence ID" value="BDQ35513.1"/>
    <property type="molecule type" value="Genomic_DNA"/>
</dbReference>
<evidence type="ECO:0000313" key="3">
    <source>
        <dbReference type="Proteomes" id="UP001061361"/>
    </source>
</evidence>
<dbReference type="RefSeq" id="WP_264982410.1">
    <property type="nucleotide sequence ID" value="NZ_AP026708.1"/>
</dbReference>
<proteinExistence type="predicted"/>
<feature type="signal peptide" evidence="1">
    <location>
        <begin position="1"/>
        <end position="23"/>
    </location>
</feature>
<accession>A0ABM8AVL6</accession>
<keyword evidence="1" id="KW-0732">Signal</keyword>
<dbReference type="Pfam" id="PF13689">
    <property type="entry name" value="DUF4154"/>
    <property type="match status" value="1"/>
</dbReference>
<sequence>MHPRWQVLFACLIWAFSLSTAVAGGGQGLTASPDRLRALYVQRLVKYVTWPEGAGPGKDEPFIVAAVDPDALRPYFAAGEAAARFRLVQWPARKYHVLVLIGAPQREVAAILKRVSGEPVLTISQNPVNLGLGSVVDFAWKNGKLKLEINSDAAEAAGLTVSSRLLQLARIYRKAER</sequence>
<evidence type="ECO:0008006" key="4">
    <source>
        <dbReference type="Google" id="ProtNLM"/>
    </source>
</evidence>
<reference evidence="2" key="1">
    <citation type="submission" date="2022-08" db="EMBL/GenBank/DDBJ databases">
        <title>Genome Sequence of the sulphate-reducing bacterium, Pseudodesulfovibrio portus JCM14722.</title>
        <authorList>
            <person name="Kondo R."/>
            <person name="Kataoka T."/>
        </authorList>
    </citation>
    <scope>NUCLEOTIDE SEQUENCE</scope>
    <source>
        <strain evidence="2">JCM 14722</strain>
    </source>
</reference>
<dbReference type="InterPro" id="IPR025293">
    <property type="entry name" value="YfiR/HmsC-like"/>
</dbReference>
<evidence type="ECO:0000313" key="2">
    <source>
        <dbReference type="EMBL" id="BDQ35513.1"/>
    </source>
</evidence>
<feature type="chain" id="PRO_5045744812" description="YfiR family protein" evidence="1">
    <location>
        <begin position="24"/>
        <end position="177"/>
    </location>
</feature>